<evidence type="ECO:0000259" key="1">
    <source>
        <dbReference type="PROSITE" id="PS50943"/>
    </source>
</evidence>
<dbReference type="SMART" id="SM00530">
    <property type="entry name" value="HTH_XRE"/>
    <property type="match status" value="1"/>
</dbReference>
<dbReference type="InterPro" id="IPR010982">
    <property type="entry name" value="Lambda_DNA-bd_dom_sf"/>
</dbReference>
<accession>A0A8J3EHJ2</accession>
<dbReference type="SUPFAM" id="SSF47413">
    <property type="entry name" value="lambda repressor-like DNA-binding domains"/>
    <property type="match status" value="1"/>
</dbReference>
<dbReference type="EMBL" id="BMJV01000004">
    <property type="protein sequence ID" value="GGG74933.1"/>
    <property type="molecule type" value="Genomic_DNA"/>
</dbReference>
<reference evidence="2" key="1">
    <citation type="journal article" date="2014" name="Int. J. Syst. Evol. Microbiol.">
        <title>Complete genome sequence of Corynebacterium casei LMG S-19264T (=DSM 44701T), isolated from a smear-ripened cheese.</title>
        <authorList>
            <consortium name="US DOE Joint Genome Institute (JGI-PGF)"/>
            <person name="Walter F."/>
            <person name="Albersmeier A."/>
            <person name="Kalinowski J."/>
            <person name="Ruckert C."/>
        </authorList>
    </citation>
    <scope>NUCLEOTIDE SEQUENCE</scope>
    <source>
        <strain evidence="2">CGMCC 1.15762</strain>
    </source>
</reference>
<sequence>MTRHARQSELTASPAALRSVFGENLKLLVKKAPSVSALCRELGINRTQFNRYLAGESFPRPDVLHKICDFFGVDARILLEPVEQIAPEAVPEANPADDVPNGLLSHPWLGSFTGPALCGVEEASFPSGFYRFTRAAFSDSERFVTGVIYVFRKDGFCFLRGLEPKAALEMNGVTPTIQNREFRGLVMQQAEGIAFLVNRRDALTASFNYLSRMPSIARTFWLGYAVRTTQESPSARRAARMIYEHLGYDTGKILAAARRGGYLQLEDVTPFHRQHLRFDEGFA</sequence>
<dbReference type="Gene3D" id="1.10.260.40">
    <property type="entry name" value="lambda repressor-like DNA-binding domains"/>
    <property type="match status" value="1"/>
</dbReference>
<keyword evidence="3" id="KW-1185">Reference proteome</keyword>
<organism evidence="2 3">
    <name type="scientific">Salipiger pallidus</name>
    <dbReference type="NCBI Taxonomy" id="1775170"/>
    <lineage>
        <taxon>Bacteria</taxon>
        <taxon>Pseudomonadati</taxon>
        <taxon>Pseudomonadota</taxon>
        <taxon>Alphaproteobacteria</taxon>
        <taxon>Rhodobacterales</taxon>
        <taxon>Roseobacteraceae</taxon>
        <taxon>Salipiger</taxon>
    </lineage>
</organism>
<dbReference type="GO" id="GO:0003677">
    <property type="term" value="F:DNA binding"/>
    <property type="evidence" value="ECO:0007669"/>
    <property type="project" value="InterPro"/>
</dbReference>
<proteinExistence type="predicted"/>
<dbReference type="Pfam" id="PF13443">
    <property type="entry name" value="HTH_26"/>
    <property type="match status" value="1"/>
</dbReference>
<gene>
    <name evidence="2" type="ORF">GCM10011415_24330</name>
</gene>
<evidence type="ECO:0000313" key="2">
    <source>
        <dbReference type="EMBL" id="GGG74933.1"/>
    </source>
</evidence>
<dbReference type="InterPro" id="IPR001387">
    <property type="entry name" value="Cro/C1-type_HTH"/>
</dbReference>
<comment type="caution">
    <text evidence="2">The sequence shown here is derived from an EMBL/GenBank/DDBJ whole genome shotgun (WGS) entry which is preliminary data.</text>
</comment>
<dbReference type="AlphaFoldDB" id="A0A8J3EHJ2"/>
<dbReference type="CDD" id="cd00093">
    <property type="entry name" value="HTH_XRE"/>
    <property type="match status" value="1"/>
</dbReference>
<feature type="domain" description="HTH cro/C1-type" evidence="1">
    <location>
        <begin position="34"/>
        <end position="78"/>
    </location>
</feature>
<dbReference type="RefSeq" id="WP_188790482.1">
    <property type="nucleotide sequence ID" value="NZ_BMJV01000004.1"/>
</dbReference>
<dbReference type="Proteomes" id="UP000617145">
    <property type="component" value="Unassembled WGS sequence"/>
</dbReference>
<name>A0A8J3EHJ2_9RHOB</name>
<protein>
    <recommendedName>
        <fullName evidence="1">HTH cro/C1-type domain-containing protein</fullName>
    </recommendedName>
</protein>
<dbReference type="PROSITE" id="PS50943">
    <property type="entry name" value="HTH_CROC1"/>
    <property type="match status" value="1"/>
</dbReference>
<reference evidence="2" key="2">
    <citation type="submission" date="2020-09" db="EMBL/GenBank/DDBJ databases">
        <authorList>
            <person name="Sun Q."/>
            <person name="Zhou Y."/>
        </authorList>
    </citation>
    <scope>NUCLEOTIDE SEQUENCE</scope>
    <source>
        <strain evidence="2">CGMCC 1.15762</strain>
    </source>
</reference>
<evidence type="ECO:0000313" key="3">
    <source>
        <dbReference type="Proteomes" id="UP000617145"/>
    </source>
</evidence>